<dbReference type="Pfam" id="PF00078">
    <property type="entry name" value="RVT_1"/>
    <property type="match status" value="1"/>
</dbReference>
<dbReference type="SUPFAM" id="SSF56672">
    <property type="entry name" value="DNA/RNA polymerases"/>
    <property type="match status" value="1"/>
</dbReference>
<dbReference type="Proteomes" id="UP001054821">
    <property type="component" value="Chromosome 2"/>
</dbReference>
<name>A0AAD4WJ59_PRUDU</name>
<proteinExistence type="predicted"/>
<keyword evidence="3" id="KW-1185">Reference proteome</keyword>
<sequence length="101" mass="11526">MVCVDYRNLNEATPKDEYPMPMADMLIDGATHNKILLFMDGNAGYNQIMVAEADIHKTTFRCPGAIRAYEYVVLPFRLKNAGATYQRAMNAIFHDMIRHNV</sequence>
<dbReference type="EMBL" id="JAJFAZ020000002">
    <property type="protein sequence ID" value="KAI5344324.1"/>
    <property type="molecule type" value="Genomic_DNA"/>
</dbReference>
<accession>A0AAD4WJ59</accession>
<reference evidence="2 3" key="1">
    <citation type="journal article" date="2022" name="G3 (Bethesda)">
        <title>Whole-genome sequence and methylome profiling of the almond [Prunus dulcis (Mill.) D.A. Webb] cultivar 'Nonpareil'.</title>
        <authorList>
            <person name="D'Amico-Willman K.M."/>
            <person name="Ouma W.Z."/>
            <person name="Meulia T."/>
            <person name="Sideli G.M."/>
            <person name="Gradziel T.M."/>
            <person name="Fresnedo-Ramirez J."/>
        </authorList>
    </citation>
    <scope>NUCLEOTIDE SEQUENCE [LARGE SCALE GENOMIC DNA]</scope>
    <source>
        <strain evidence="2">Clone GOH B32 T37-40</strain>
    </source>
</reference>
<dbReference type="InterPro" id="IPR043128">
    <property type="entry name" value="Rev_trsase/Diguanyl_cyclase"/>
</dbReference>
<evidence type="ECO:0000259" key="1">
    <source>
        <dbReference type="Pfam" id="PF00078"/>
    </source>
</evidence>
<dbReference type="Gene3D" id="3.10.10.10">
    <property type="entry name" value="HIV Type 1 Reverse Transcriptase, subunit A, domain 1"/>
    <property type="match status" value="1"/>
</dbReference>
<dbReference type="InterPro" id="IPR043502">
    <property type="entry name" value="DNA/RNA_pol_sf"/>
</dbReference>
<dbReference type="CDD" id="cd01647">
    <property type="entry name" value="RT_LTR"/>
    <property type="match status" value="1"/>
</dbReference>
<dbReference type="Gene3D" id="3.30.70.270">
    <property type="match status" value="1"/>
</dbReference>
<dbReference type="PANTHER" id="PTHR24559">
    <property type="entry name" value="TRANSPOSON TY3-I GAG-POL POLYPROTEIN"/>
    <property type="match status" value="1"/>
</dbReference>
<protein>
    <recommendedName>
        <fullName evidence="1">Reverse transcriptase domain-containing protein</fullName>
    </recommendedName>
</protein>
<dbReference type="PANTHER" id="PTHR24559:SF444">
    <property type="entry name" value="REVERSE TRANSCRIPTASE DOMAIN-CONTAINING PROTEIN"/>
    <property type="match status" value="1"/>
</dbReference>
<dbReference type="InterPro" id="IPR000477">
    <property type="entry name" value="RT_dom"/>
</dbReference>
<evidence type="ECO:0000313" key="2">
    <source>
        <dbReference type="EMBL" id="KAI5344324.1"/>
    </source>
</evidence>
<dbReference type="AlphaFoldDB" id="A0AAD4WJ59"/>
<evidence type="ECO:0000313" key="3">
    <source>
        <dbReference type="Proteomes" id="UP001054821"/>
    </source>
</evidence>
<feature type="domain" description="Reverse transcriptase" evidence="1">
    <location>
        <begin position="3"/>
        <end position="98"/>
    </location>
</feature>
<dbReference type="InterPro" id="IPR053134">
    <property type="entry name" value="RNA-dir_DNA_polymerase"/>
</dbReference>
<organism evidence="2 3">
    <name type="scientific">Prunus dulcis</name>
    <name type="common">Almond</name>
    <name type="synonym">Amygdalus dulcis</name>
    <dbReference type="NCBI Taxonomy" id="3755"/>
    <lineage>
        <taxon>Eukaryota</taxon>
        <taxon>Viridiplantae</taxon>
        <taxon>Streptophyta</taxon>
        <taxon>Embryophyta</taxon>
        <taxon>Tracheophyta</taxon>
        <taxon>Spermatophyta</taxon>
        <taxon>Magnoliopsida</taxon>
        <taxon>eudicotyledons</taxon>
        <taxon>Gunneridae</taxon>
        <taxon>Pentapetalae</taxon>
        <taxon>rosids</taxon>
        <taxon>fabids</taxon>
        <taxon>Rosales</taxon>
        <taxon>Rosaceae</taxon>
        <taxon>Amygdaloideae</taxon>
        <taxon>Amygdaleae</taxon>
        <taxon>Prunus</taxon>
    </lineage>
</organism>
<comment type="caution">
    <text evidence="2">The sequence shown here is derived from an EMBL/GenBank/DDBJ whole genome shotgun (WGS) entry which is preliminary data.</text>
</comment>
<gene>
    <name evidence="2" type="ORF">L3X38_012201</name>
</gene>